<dbReference type="InterPro" id="IPR011659">
    <property type="entry name" value="WD40"/>
</dbReference>
<dbReference type="Gene3D" id="2.140.10.30">
    <property type="entry name" value="Dipeptidylpeptidase IV, N-terminal domain"/>
    <property type="match status" value="1"/>
</dbReference>
<dbReference type="Pfam" id="PF00930">
    <property type="entry name" value="DPPIV_N"/>
    <property type="match status" value="1"/>
</dbReference>
<dbReference type="Gene3D" id="3.40.50.1820">
    <property type="entry name" value="alpha/beta hydrolase"/>
    <property type="match status" value="1"/>
</dbReference>
<protein>
    <submittedName>
        <fullName evidence="3">S9 family peptidase</fullName>
    </submittedName>
</protein>
<dbReference type="InterPro" id="IPR002469">
    <property type="entry name" value="Peptidase_S9B_N"/>
</dbReference>
<sequence length="790" mass="91336">MNVSKTTLLLIFFIFSLTSYGQVNNKSALSLEQIMKGNDFVGHLPEQISWSDDSKSIYFNWNPDRETLSSRYKVDINTKTIKKLTPNELISETNRGTYSSDYQWKVYEKNGDIFFMNTKNYSTTQVTNTLNYESNPIFSGDEKYIVFQSNTNIFKWNIKTGTTTQLTNFINGKEEEKEKRLSIQNQWLENQQLENFEVLAERKNKQKASEYRKELLRVKRPLSIYLEGKRLRGLKISPDLNYVVYNLIRPAKNENTKVPNFVTQSGYTKSINARPKVGIKQATSETWIYNIQKDTVYQVTTDSIEGIFDKPAYLKDYTPKDSIFNPKYKNPRNVTIGSPIFSKDNKAVVNITSQDYKDRWIMNLELSSGKLKLIDRQHDDAWIGGPEVGWFSPGRIEWIDENRIWFKSEKTGYAHIYIANVNTGEIKTLTSGNYEVLETKLSKDRKSFYLITNKVSPFEKHFYHVSIKTGKMTQITHLKGGHEVTLSPDEKQLAIRYSNNTTPWELYLMPNKPNAKMVQLTQSTTEEFKNYSWKQPEIIHFKSRDGAKVPATLLKPTADKNNGAAVIFVHGAGYLQNVHYWWSSYFREYMFHNMLVDNGYTVLAIDFRASSGYGRDWRTSIYRHMGGKDLDDQIDGAKYLTKNQGINKDQIGIYGGSYGGFITLMAMFKYPDTFKSGAALRSVADWSNYNHGYTAPILNTPVNDSIAYHRSSPIKFAEGLKGNLLILHGMVDTNVHFQDVVQLSQRLIELKKENWEMAVFPVENHGFVEASSWQDEYRRIFKLFQETLTK</sequence>
<name>A0A3N4NDJ2_9FLAO</name>
<evidence type="ECO:0000259" key="1">
    <source>
        <dbReference type="Pfam" id="PF00326"/>
    </source>
</evidence>
<dbReference type="InterPro" id="IPR029058">
    <property type="entry name" value="AB_hydrolase_fold"/>
</dbReference>
<feature type="domain" description="Dipeptidylpeptidase IV N-terminal" evidence="2">
    <location>
        <begin position="233"/>
        <end position="504"/>
    </location>
</feature>
<dbReference type="EMBL" id="RPFJ01000017">
    <property type="protein sequence ID" value="RPD94472.1"/>
    <property type="molecule type" value="Genomic_DNA"/>
</dbReference>
<dbReference type="PANTHER" id="PTHR11731:SF193">
    <property type="entry name" value="DIPEPTIDYL PEPTIDASE 9"/>
    <property type="match status" value="1"/>
</dbReference>
<dbReference type="GO" id="GO:0008239">
    <property type="term" value="F:dipeptidyl-peptidase activity"/>
    <property type="evidence" value="ECO:0007669"/>
    <property type="project" value="TreeGrafter"/>
</dbReference>
<dbReference type="SUPFAM" id="SSF82171">
    <property type="entry name" value="DPP6 N-terminal domain-like"/>
    <property type="match status" value="1"/>
</dbReference>
<dbReference type="RefSeq" id="WP_123898561.1">
    <property type="nucleotide sequence ID" value="NZ_RPFJ01000017.1"/>
</dbReference>
<dbReference type="PANTHER" id="PTHR11731">
    <property type="entry name" value="PROTEASE FAMILY S9B,C DIPEPTIDYL-PEPTIDASE IV-RELATED"/>
    <property type="match status" value="1"/>
</dbReference>
<feature type="domain" description="Peptidase S9 prolyl oligopeptidase catalytic" evidence="1">
    <location>
        <begin position="594"/>
        <end position="789"/>
    </location>
</feature>
<dbReference type="InterPro" id="IPR001375">
    <property type="entry name" value="Peptidase_S9_cat"/>
</dbReference>
<accession>A0A3N4NDJ2</accession>
<dbReference type="InterPro" id="IPR050278">
    <property type="entry name" value="Serine_Prot_S9B/DPPIV"/>
</dbReference>
<dbReference type="GO" id="GO:0006508">
    <property type="term" value="P:proteolysis"/>
    <property type="evidence" value="ECO:0007669"/>
    <property type="project" value="InterPro"/>
</dbReference>
<dbReference type="OrthoDB" id="9812921at2"/>
<keyword evidence="4" id="KW-1185">Reference proteome</keyword>
<dbReference type="InterPro" id="IPR011042">
    <property type="entry name" value="6-blade_b-propeller_TolB-like"/>
</dbReference>
<gene>
    <name evidence="3" type="ORF">EGM88_12075</name>
</gene>
<dbReference type="GO" id="GO:0008236">
    <property type="term" value="F:serine-type peptidase activity"/>
    <property type="evidence" value="ECO:0007669"/>
    <property type="project" value="InterPro"/>
</dbReference>
<dbReference type="Pfam" id="PF07676">
    <property type="entry name" value="PD40"/>
    <property type="match status" value="1"/>
</dbReference>
<evidence type="ECO:0000259" key="2">
    <source>
        <dbReference type="Pfam" id="PF00930"/>
    </source>
</evidence>
<dbReference type="Proteomes" id="UP000270856">
    <property type="component" value="Unassembled WGS sequence"/>
</dbReference>
<evidence type="ECO:0000313" key="4">
    <source>
        <dbReference type="Proteomes" id="UP000270856"/>
    </source>
</evidence>
<reference evidence="3 4" key="1">
    <citation type="submission" date="2018-11" db="EMBL/GenBank/DDBJ databases">
        <title>Aureibaculum marinum gen. nov., sp. nov., a member of the family Flavobacteriaceae isolated from the Bohai Sea.</title>
        <authorList>
            <person name="Ji X."/>
        </authorList>
    </citation>
    <scope>NUCLEOTIDE SEQUENCE [LARGE SCALE GENOMIC DNA]</scope>
    <source>
        <strain evidence="3 4">BH-SD17</strain>
    </source>
</reference>
<dbReference type="SUPFAM" id="SSF53474">
    <property type="entry name" value="alpha/beta-Hydrolases"/>
    <property type="match status" value="1"/>
</dbReference>
<evidence type="ECO:0000313" key="3">
    <source>
        <dbReference type="EMBL" id="RPD94472.1"/>
    </source>
</evidence>
<comment type="caution">
    <text evidence="3">The sequence shown here is derived from an EMBL/GenBank/DDBJ whole genome shotgun (WGS) entry which is preliminary data.</text>
</comment>
<proteinExistence type="predicted"/>
<dbReference type="Gene3D" id="2.120.10.30">
    <property type="entry name" value="TolB, C-terminal domain"/>
    <property type="match status" value="1"/>
</dbReference>
<dbReference type="Pfam" id="PF00326">
    <property type="entry name" value="Peptidase_S9"/>
    <property type="match status" value="1"/>
</dbReference>
<organism evidence="3 4">
    <name type="scientific">Aureibaculum marinum</name>
    <dbReference type="NCBI Taxonomy" id="2487930"/>
    <lineage>
        <taxon>Bacteria</taxon>
        <taxon>Pseudomonadati</taxon>
        <taxon>Bacteroidota</taxon>
        <taxon>Flavobacteriia</taxon>
        <taxon>Flavobacteriales</taxon>
        <taxon>Flavobacteriaceae</taxon>
        <taxon>Aureibaculum</taxon>
    </lineage>
</organism>
<dbReference type="AlphaFoldDB" id="A0A3N4NDJ2"/>